<dbReference type="GO" id="GO:0003700">
    <property type="term" value="F:DNA-binding transcription factor activity"/>
    <property type="evidence" value="ECO:0007669"/>
    <property type="project" value="InterPro"/>
</dbReference>
<dbReference type="CDD" id="cd03136">
    <property type="entry name" value="GATase1_AraC_ArgR_like"/>
    <property type="match status" value="1"/>
</dbReference>
<evidence type="ECO:0000256" key="4">
    <source>
        <dbReference type="SAM" id="Phobius"/>
    </source>
</evidence>
<evidence type="ECO:0000313" key="7">
    <source>
        <dbReference type="Proteomes" id="UP000468591"/>
    </source>
</evidence>
<evidence type="ECO:0000256" key="2">
    <source>
        <dbReference type="ARBA" id="ARBA00023125"/>
    </source>
</evidence>
<dbReference type="InterPro" id="IPR002818">
    <property type="entry name" value="DJ-1/PfpI"/>
</dbReference>
<dbReference type="RefSeq" id="WP_164352557.1">
    <property type="nucleotide sequence ID" value="NZ_JAABNT010000002.1"/>
</dbReference>
<reference evidence="6 7" key="1">
    <citation type="submission" date="2020-01" db="EMBL/GenBank/DDBJ databases">
        <title>Sulfitobacter sediminilitoris sp. nov., isolated from a tidal flat.</title>
        <authorList>
            <person name="Park S."/>
            <person name="Yoon J.-H."/>
        </authorList>
    </citation>
    <scope>NUCLEOTIDE SEQUENCE [LARGE SCALE GENOMIC DNA]</scope>
    <source>
        <strain evidence="6 7">JBTF-M27</strain>
    </source>
</reference>
<feature type="domain" description="HTH araC/xylS-type" evidence="5">
    <location>
        <begin position="222"/>
        <end position="320"/>
    </location>
</feature>
<dbReference type="Proteomes" id="UP000468591">
    <property type="component" value="Unassembled WGS sequence"/>
</dbReference>
<dbReference type="Pfam" id="PF01965">
    <property type="entry name" value="DJ-1_PfpI"/>
    <property type="match status" value="1"/>
</dbReference>
<keyword evidence="3" id="KW-0804">Transcription</keyword>
<keyword evidence="1" id="KW-0805">Transcription regulation</keyword>
<evidence type="ECO:0000259" key="5">
    <source>
        <dbReference type="PROSITE" id="PS01124"/>
    </source>
</evidence>
<name>A0A6P0CBJ7_9RHOB</name>
<proteinExistence type="predicted"/>
<gene>
    <name evidence="6" type="ORF">GV827_04820</name>
</gene>
<dbReference type="PROSITE" id="PS01124">
    <property type="entry name" value="HTH_ARAC_FAMILY_2"/>
    <property type="match status" value="1"/>
</dbReference>
<keyword evidence="2" id="KW-0238">DNA-binding</keyword>
<dbReference type="Pfam" id="PF12833">
    <property type="entry name" value="HTH_18"/>
    <property type="match status" value="1"/>
</dbReference>
<comment type="caution">
    <text evidence="6">The sequence shown here is derived from an EMBL/GenBank/DDBJ whole genome shotgun (WGS) entry which is preliminary data.</text>
</comment>
<sequence length="331" mass="36648">MTTDETTSTKAYAFLLIPGFSTLGFSCALDCLSLANHHPSGRKFYSWRLISEDGAPVTAYNGVRVEVDAALPELARNETLVVCAGEKAGAGSTKTILNWLRRETRKGMDYGALSSGTYTLALAGLIGGKRVTTHWEYKTALGEMLPDVIMEDTIYSIDGRVFTTAGGAASMDLMLYRVREDYGTDIATWVADQMVYTVPRAHSQGQRMSLQSRPEVRNAKLLLAMQIMENNLEDPLRPDEISSVVNLSTRQLERLFAKYLATSPKRYYLHLRLEKARNLLRQTDLSVTDVCVACGFQSLSHFSKSYRAAFGNPPGMEASDGKVLWSDTGKR</sequence>
<keyword evidence="7" id="KW-1185">Reference proteome</keyword>
<evidence type="ECO:0000313" key="6">
    <source>
        <dbReference type="EMBL" id="NEK21724.1"/>
    </source>
</evidence>
<accession>A0A6P0CBJ7</accession>
<dbReference type="Gene3D" id="3.40.50.880">
    <property type="match status" value="1"/>
</dbReference>
<dbReference type="InterPro" id="IPR018060">
    <property type="entry name" value="HTH_AraC"/>
</dbReference>
<keyword evidence="4" id="KW-1133">Transmembrane helix</keyword>
<dbReference type="GO" id="GO:0043565">
    <property type="term" value="F:sequence-specific DNA binding"/>
    <property type="evidence" value="ECO:0007669"/>
    <property type="project" value="InterPro"/>
</dbReference>
<dbReference type="SMART" id="SM00342">
    <property type="entry name" value="HTH_ARAC"/>
    <property type="match status" value="1"/>
</dbReference>
<dbReference type="AlphaFoldDB" id="A0A6P0CBJ7"/>
<keyword evidence="4" id="KW-0812">Transmembrane</keyword>
<keyword evidence="4" id="KW-0472">Membrane</keyword>
<dbReference type="InterPro" id="IPR029062">
    <property type="entry name" value="Class_I_gatase-like"/>
</dbReference>
<dbReference type="PANTHER" id="PTHR43130:SF3">
    <property type="entry name" value="HTH-TYPE TRANSCRIPTIONAL REGULATOR RV1931C"/>
    <property type="match status" value="1"/>
</dbReference>
<dbReference type="Gene3D" id="1.10.10.60">
    <property type="entry name" value="Homeodomain-like"/>
    <property type="match status" value="1"/>
</dbReference>
<dbReference type="InterPro" id="IPR018062">
    <property type="entry name" value="HTH_AraC-typ_CS"/>
</dbReference>
<dbReference type="SUPFAM" id="SSF46689">
    <property type="entry name" value="Homeodomain-like"/>
    <property type="match status" value="2"/>
</dbReference>
<dbReference type="PROSITE" id="PS00041">
    <property type="entry name" value="HTH_ARAC_FAMILY_1"/>
    <property type="match status" value="1"/>
</dbReference>
<feature type="transmembrane region" description="Helical" evidence="4">
    <location>
        <begin position="12"/>
        <end position="35"/>
    </location>
</feature>
<dbReference type="EMBL" id="JAABNT010000002">
    <property type="protein sequence ID" value="NEK21724.1"/>
    <property type="molecule type" value="Genomic_DNA"/>
</dbReference>
<dbReference type="PANTHER" id="PTHR43130">
    <property type="entry name" value="ARAC-FAMILY TRANSCRIPTIONAL REGULATOR"/>
    <property type="match status" value="1"/>
</dbReference>
<evidence type="ECO:0000256" key="1">
    <source>
        <dbReference type="ARBA" id="ARBA00023015"/>
    </source>
</evidence>
<protein>
    <submittedName>
        <fullName evidence="6">Helix-turn-helix domain-containing protein</fullName>
    </submittedName>
</protein>
<dbReference type="InterPro" id="IPR009057">
    <property type="entry name" value="Homeodomain-like_sf"/>
</dbReference>
<evidence type="ECO:0000256" key="3">
    <source>
        <dbReference type="ARBA" id="ARBA00023163"/>
    </source>
</evidence>
<organism evidence="6 7">
    <name type="scientific">Sulfitobacter sediminilitoris</name>
    <dbReference type="NCBI Taxonomy" id="2698830"/>
    <lineage>
        <taxon>Bacteria</taxon>
        <taxon>Pseudomonadati</taxon>
        <taxon>Pseudomonadota</taxon>
        <taxon>Alphaproteobacteria</taxon>
        <taxon>Rhodobacterales</taxon>
        <taxon>Roseobacteraceae</taxon>
        <taxon>Sulfitobacter</taxon>
    </lineage>
</organism>
<dbReference type="SUPFAM" id="SSF52317">
    <property type="entry name" value="Class I glutamine amidotransferase-like"/>
    <property type="match status" value="1"/>
</dbReference>
<dbReference type="InterPro" id="IPR052158">
    <property type="entry name" value="INH-QAR"/>
</dbReference>